<dbReference type="Proteomes" id="UP000249754">
    <property type="component" value="Unassembled WGS sequence"/>
</dbReference>
<evidence type="ECO:0000259" key="2">
    <source>
        <dbReference type="Pfam" id="PF02397"/>
    </source>
</evidence>
<dbReference type="GO" id="GO:0016780">
    <property type="term" value="F:phosphotransferase activity, for other substituted phosphate groups"/>
    <property type="evidence" value="ECO:0007669"/>
    <property type="project" value="TreeGrafter"/>
</dbReference>
<gene>
    <name evidence="3" type="ORF">LY11_03541</name>
</gene>
<dbReference type="PANTHER" id="PTHR30576:SF0">
    <property type="entry name" value="UNDECAPRENYL-PHOSPHATE N-ACETYLGALACTOSAMINYL 1-PHOSPHATE TRANSFERASE-RELATED"/>
    <property type="match status" value="1"/>
</dbReference>
<dbReference type="InterPro" id="IPR003362">
    <property type="entry name" value="Bact_transf"/>
</dbReference>
<sequence>MVKDADSSFLTLENDQRITRSGKFIRRYRIDELPQIFNILKGEMSLIGPRPVPADFLADYEQKIDNYQMRHRIRPGITGLAQIRQGYTTKVEEERTKLKYDLFYIRSLSYRMDLTILFHSIKAIRKFHSKT</sequence>
<dbReference type="PANTHER" id="PTHR30576">
    <property type="entry name" value="COLANIC BIOSYNTHESIS UDP-GLUCOSE LIPID CARRIER TRANSFERASE"/>
    <property type="match status" value="1"/>
</dbReference>
<accession>A0A327SDY3</accession>
<feature type="domain" description="Bacterial sugar transferase" evidence="2">
    <location>
        <begin position="1"/>
        <end position="124"/>
    </location>
</feature>
<evidence type="ECO:0000313" key="4">
    <source>
        <dbReference type="Proteomes" id="UP000249754"/>
    </source>
</evidence>
<organism evidence="3 4">
    <name type="scientific">Pedobacter cryoconitis</name>
    <dbReference type="NCBI Taxonomy" id="188932"/>
    <lineage>
        <taxon>Bacteria</taxon>
        <taxon>Pseudomonadati</taxon>
        <taxon>Bacteroidota</taxon>
        <taxon>Sphingobacteriia</taxon>
        <taxon>Sphingobacteriales</taxon>
        <taxon>Sphingobacteriaceae</taxon>
        <taxon>Pedobacter</taxon>
    </lineage>
</organism>
<proteinExistence type="inferred from homology"/>
<dbReference type="EMBL" id="QLLR01000020">
    <property type="protein sequence ID" value="RAJ27250.1"/>
    <property type="molecule type" value="Genomic_DNA"/>
</dbReference>
<dbReference type="Pfam" id="PF02397">
    <property type="entry name" value="Bac_transf"/>
    <property type="match status" value="1"/>
</dbReference>
<evidence type="ECO:0000313" key="3">
    <source>
        <dbReference type="EMBL" id="RAJ27250.1"/>
    </source>
</evidence>
<protein>
    <submittedName>
        <fullName evidence="3">Sugar transferase</fullName>
    </submittedName>
</protein>
<reference evidence="3 4" key="1">
    <citation type="submission" date="2018-06" db="EMBL/GenBank/DDBJ databases">
        <title>Genomic Encyclopedia of Archaeal and Bacterial Type Strains, Phase II (KMG-II): from individual species to whole genera.</title>
        <authorList>
            <person name="Goeker M."/>
        </authorList>
    </citation>
    <scope>NUCLEOTIDE SEQUENCE [LARGE SCALE GENOMIC DNA]</scope>
    <source>
        <strain evidence="3 4">DSM 14825</strain>
    </source>
</reference>
<dbReference type="AlphaFoldDB" id="A0A327SDY3"/>
<comment type="similarity">
    <text evidence="1">Belongs to the bacterial sugar transferase family.</text>
</comment>
<comment type="caution">
    <text evidence="3">The sequence shown here is derived from an EMBL/GenBank/DDBJ whole genome shotgun (WGS) entry which is preliminary data.</text>
</comment>
<keyword evidence="3" id="KW-0808">Transferase</keyword>
<name>A0A327SDY3_9SPHI</name>
<evidence type="ECO:0000256" key="1">
    <source>
        <dbReference type="ARBA" id="ARBA00006464"/>
    </source>
</evidence>